<evidence type="ECO:0000256" key="7">
    <source>
        <dbReference type="ARBA" id="ARBA00022989"/>
    </source>
</evidence>
<evidence type="ECO:0000256" key="3">
    <source>
        <dbReference type="ARBA" id="ARBA00022692"/>
    </source>
</evidence>
<dbReference type="InterPro" id="IPR002543">
    <property type="entry name" value="FtsK_dom"/>
</dbReference>
<keyword evidence="4" id="KW-0677">Repeat</keyword>
<dbReference type="Proteomes" id="UP000466894">
    <property type="component" value="Chromosome"/>
</dbReference>
<feature type="domain" description="FtsK" evidence="12">
    <location>
        <begin position="1069"/>
        <end position="1249"/>
    </location>
</feature>
<dbReference type="Pfam" id="PF01580">
    <property type="entry name" value="FtsK_SpoIIIE"/>
    <property type="match status" value="2"/>
</dbReference>
<dbReference type="EMBL" id="AP022583">
    <property type="protein sequence ID" value="BBY07314.1"/>
    <property type="molecule type" value="Genomic_DNA"/>
</dbReference>
<feature type="binding site" evidence="9">
    <location>
        <begin position="455"/>
        <end position="462"/>
    </location>
    <ligand>
        <name>ATP</name>
        <dbReference type="ChEBI" id="CHEBI:30616"/>
    </ligand>
</feature>
<dbReference type="GO" id="GO:0005524">
    <property type="term" value="F:ATP binding"/>
    <property type="evidence" value="ECO:0007669"/>
    <property type="project" value="UniProtKB-UniRule"/>
</dbReference>
<dbReference type="RefSeq" id="WP_083088225.1">
    <property type="nucleotide sequence ID" value="NZ_AP022583.1"/>
</dbReference>
<dbReference type="SUPFAM" id="SSF52540">
    <property type="entry name" value="P-loop containing nucleoside triphosphate hydrolases"/>
    <property type="match status" value="3"/>
</dbReference>
<evidence type="ECO:0000313" key="13">
    <source>
        <dbReference type="EMBL" id="BBY07314.1"/>
    </source>
</evidence>
<dbReference type="InterPro" id="IPR050206">
    <property type="entry name" value="FtsK/SpoIIIE/SftA"/>
</dbReference>
<dbReference type="InterPro" id="IPR023836">
    <property type="entry name" value="EccCa-like_Actinobacteria"/>
</dbReference>
<evidence type="ECO:0000256" key="6">
    <source>
        <dbReference type="ARBA" id="ARBA00022840"/>
    </source>
</evidence>
<dbReference type="SMART" id="SM00382">
    <property type="entry name" value="AAA"/>
    <property type="match status" value="3"/>
</dbReference>
<evidence type="ECO:0000256" key="9">
    <source>
        <dbReference type="PROSITE-ProRule" id="PRU00289"/>
    </source>
</evidence>
<keyword evidence="5 9" id="KW-0547">Nucleotide-binding</keyword>
<keyword evidence="3 11" id="KW-0812">Transmembrane</keyword>
<organism evidence="13 14">
    <name type="scientific">Mycobacterium noviomagense</name>
    <dbReference type="NCBI Taxonomy" id="459858"/>
    <lineage>
        <taxon>Bacteria</taxon>
        <taxon>Bacillati</taxon>
        <taxon>Actinomycetota</taxon>
        <taxon>Actinomycetes</taxon>
        <taxon>Mycobacteriales</taxon>
        <taxon>Mycobacteriaceae</taxon>
        <taxon>Mycobacterium</taxon>
    </lineage>
</organism>
<dbReference type="PROSITE" id="PS50901">
    <property type="entry name" value="FTSK"/>
    <property type="match status" value="3"/>
</dbReference>
<keyword evidence="8 11" id="KW-0472">Membrane</keyword>
<protein>
    <submittedName>
        <fullName evidence="13">ESX-4 secretion system protein EccC4</fullName>
    </submittedName>
</protein>
<evidence type="ECO:0000256" key="11">
    <source>
        <dbReference type="SAM" id="Phobius"/>
    </source>
</evidence>
<feature type="transmembrane region" description="Helical" evidence="11">
    <location>
        <begin position="44"/>
        <end position="64"/>
    </location>
</feature>
<evidence type="ECO:0000256" key="2">
    <source>
        <dbReference type="ARBA" id="ARBA00022475"/>
    </source>
</evidence>
<dbReference type="InterPro" id="IPR027417">
    <property type="entry name" value="P-loop_NTPase"/>
</dbReference>
<dbReference type="GO" id="GO:0003677">
    <property type="term" value="F:DNA binding"/>
    <property type="evidence" value="ECO:0007669"/>
    <property type="project" value="InterPro"/>
</dbReference>
<dbReference type="Gene3D" id="3.40.50.300">
    <property type="entry name" value="P-loop containing nucleotide triphosphate hydrolases"/>
    <property type="match status" value="3"/>
</dbReference>
<evidence type="ECO:0000259" key="12">
    <source>
        <dbReference type="PROSITE" id="PS50901"/>
    </source>
</evidence>
<sequence length="1286" mass="138034">MSQCDTTSTTDFELAPRLPPPTFSTDEITVAPPPTPTGPARNSLLIRLLPVVMAVATVGMMAAAFGSRSAISRNPVFLAFPAMMLISAVITALAGRDSRRTAELDRDRADYLSYLSGLRGSVVKTAAAQCSSLMWRHPDPESLWTLIGGPRMWERRPADADFGQVRIGTGIRPIASRLVPPDKPSERMDPVTVSALHRFLGVHSTIASAPASIGLRGAPTVTIDGDPANARALLRAMICQLAVLHAPDQLLIPAAISDAMQCHWEWLKWLPHNQHPDASDEGGPARMQYRTLAELDAAVGDLLGQRLVVAVVDGDIESRAATPGLTVLKVGAGDAGQLRLRVSATAVTVREADRHDVVAQPDQLDAGDALVCAQRLSAYRLDRSSGDSTRAGCRGWQHLLGIDDFAFDPSAHWRTLNYRDRLRVPIGTTVDGTPLELDIKEAAEQGMGPHGLCIGATGSGKSELLRTVALGMLARHSPEILNLVLIDFKGGATFLGLERAPHVAAVITNLSDEAALVARMSDALAGEINRRQQMLRRAGNLVSVDAYEHARRAGAQLAALPTLFIIVDEYSELLRQHPDFAETFAAIGRLGRSLGMHLLLASQRLDEGRLRGLESHLSYRICLKTLSANDSRVVLGKPDAFELPNIPGAGFLQTASAESIRFQTAFVSGPCRSDTVHCESCGGHGTPVVRVFTAAPMGPVTATHVDRVGQMSARTVLQAVVDGLSRCGPAAHQVWLPPLGAAPALDSVLRAAGLTVGDAASSDLTVPIGVVDRPYEQQRTPLTVDLSAAAGNVAVVGGPQSGKSTTLRALIVALAATHDPGRVQFYCLDFGGGALESMRCLPHVGSVAGRAQPDLVMRTVAELESIIQRREPVFRERGIESMARYRRLRCEQPTTAAGDRFGDVFLVVDGWAVVRQEFPVLEESIIALAAQGLSFGVHVVVSASRWADIRPGLKDQLGARIELRLGDPADSEVDRKQAQRVPKDRPGRGLTADGLHMVIALPRLDGIQSSTGLAEAAVQVGEVLRRRYGEAGAAPVPLLPAHVEHQALLERASDELREHILLGLEEHELHPCPCDFGQQQHLLVLGDNQCGKSAALRTLCREITRTKTAAQARVVIVDFRRSLLNVVESEHFAGYAVSAQALERLLAGLLTVLKRRMPPPQATQQQLRARSWWAGPDLYLVVDDYDLVANAAGNPLATIVEFLPYARDLGLHLLVARRSGGAARAVFEPLLAGLRELGCMGLMMSADSEEGPLIGSVRPTRLPPGRGTLVTRGRTQKVQVAWSPPP</sequence>
<dbReference type="PANTHER" id="PTHR22683:SF1">
    <property type="entry name" value="TYPE VII SECRETION SYSTEM PROTEIN ESSC"/>
    <property type="match status" value="1"/>
</dbReference>
<gene>
    <name evidence="13" type="primary">eccC4</name>
    <name evidence="13" type="ORF">MNVI_26320</name>
</gene>
<feature type="compositionally biased region" description="Polar residues" evidence="10">
    <location>
        <begin position="1"/>
        <end position="11"/>
    </location>
</feature>
<evidence type="ECO:0000256" key="4">
    <source>
        <dbReference type="ARBA" id="ARBA00022737"/>
    </source>
</evidence>
<comment type="subcellular location">
    <subcellularLocation>
        <location evidence="1">Cell membrane</location>
        <topology evidence="1">Multi-pass membrane protein</topology>
    </subcellularLocation>
</comment>
<evidence type="ECO:0000313" key="14">
    <source>
        <dbReference type="Proteomes" id="UP000466894"/>
    </source>
</evidence>
<evidence type="ECO:0000256" key="5">
    <source>
        <dbReference type="ARBA" id="ARBA00022741"/>
    </source>
</evidence>
<feature type="region of interest" description="Disordered" evidence="10">
    <location>
        <begin position="1"/>
        <end position="36"/>
    </location>
</feature>
<feature type="domain" description="FtsK" evidence="12">
    <location>
        <begin position="779"/>
        <end position="972"/>
    </location>
</feature>
<feature type="transmembrane region" description="Helical" evidence="11">
    <location>
        <begin position="76"/>
        <end position="95"/>
    </location>
</feature>
<dbReference type="GO" id="GO:0005886">
    <property type="term" value="C:plasma membrane"/>
    <property type="evidence" value="ECO:0007669"/>
    <property type="project" value="UniProtKB-SubCell"/>
</dbReference>
<name>A0A7I7PFA4_9MYCO</name>
<dbReference type="OrthoDB" id="9807790at2"/>
<feature type="binding site" evidence="9">
    <location>
        <begin position="797"/>
        <end position="804"/>
    </location>
    <ligand>
        <name>ATP</name>
        <dbReference type="ChEBI" id="CHEBI:30616"/>
    </ligand>
</feature>
<keyword evidence="7 11" id="KW-1133">Transmembrane helix</keyword>
<accession>A0A7I7PFA4</accession>
<dbReference type="InterPro" id="IPR023837">
    <property type="entry name" value="EccCb-like_Actinobacteria"/>
</dbReference>
<reference evidence="13 14" key="1">
    <citation type="journal article" date="2019" name="Emerg. Microbes Infect.">
        <title>Comprehensive subspecies identification of 175 nontuberculous mycobacteria species based on 7547 genomic profiles.</title>
        <authorList>
            <person name="Matsumoto Y."/>
            <person name="Kinjo T."/>
            <person name="Motooka D."/>
            <person name="Nabeya D."/>
            <person name="Jung N."/>
            <person name="Uechi K."/>
            <person name="Horii T."/>
            <person name="Iida T."/>
            <person name="Fujita J."/>
            <person name="Nakamura S."/>
        </authorList>
    </citation>
    <scope>NUCLEOTIDE SEQUENCE [LARGE SCALE GENOMIC DNA]</scope>
    <source>
        <strain evidence="13 14">JCM 16367</strain>
    </source>
</reference>
<evidence type="ECO:0000256" key="1">
    <source>
        <dbReference type="ARBA" id="ARBA00004651"/>
    </source>
</evidence>
<dbReference type="KEGG" id="mnv:MNVI_26320"/>
<feature type="binding site" evidence="9">
    <location>
        <begin position="1086"/>
        <end position="1093"/>
    </location>
    <ligand>
        <name>ATP</name>
        <dbReference type="ChEBI" id="CHEBI:30616"/>
    </ligand>
</feature>
<evidence type="ECO:0000256" key="8">
    <source>
        <dbReference type="ARBA" id="ARBA00023136"/>
    </source>
</evidence>
<dbReference type="InterPro" id="IPR003593">
    <property type="entry name" value="AAA+_ATPase"/>
</dbReference>
<keyword evidence="2" id="KW-1003">Cell membrane</keyword>
<proteinExistence type="predicted"/>
<evidence type="ECO:0000256" key="10">
    <source>
        <dbReference type="SAM" id="MobiDB-lite"/>
    </source>
</evidence>
<dbReference type="NCBIfam" id="TIGR03925">
    <property type="entry name" value="T7SS_EccC_b"/>
    <property type="match status" value="1"/>
</dbReference>
<dbReference type="NCBIfam" id="TIGR03924">
    <property type="entry name" value="T7SS_EccC_a"/>
    <property type="match status" value="1"/>
</dbReference>
<dbReference type="PANTHER" id="PTHR22683">
    <property type="entry name" value="SPORULATION PROTEIN RELATED"/>
    <property type="match status" value="1"/>
</dbReference>
<feature type="domain" description="FtsK" evidence="12">
    <location>
        <begin position="432"/>
        <end position="632"/>
    </location>
</feature>
<keyword evidence="6 9" id="KW-0067">ATP-binding</keyword>